<accession>C0DWJ0</accession>
<dbReference type="AlphaFoldDB" id="C0DWJ0"/>
<reference evidence="1 2" key="1">
    <citation type="submission" date="2009-01" db="EMBL/GenBank/DDBJ databases">
        <authorList>
            <person name="Fulton L."/>
            <person name="Clifton S."/>
            <person name="Chinwalla A.T."/>
            <person name="Mitreva M."/>
            <person name="Sodergren E."/>
            <person name="Weinstock G."/>
            <person name="Clifton S."/>
            <person name="Dooling D.J."/>
            <person name="Fulton B."/>
            <person name="Minx P."/>
            <person name="Pepin K.H."/>
            <person name="Johnson M."/>
            <person name="Bhonagiri V."/>
            <person name="Nash W.E."/>
            <person name="Mardis E.R."/>
            <person name="Wilson R.K."/>
        </authorList>
    </citation>
    <scope>NUCLEOTIDE SEQUENCE [LARGE SCALE GENOMIC DNA]</scope>
    <source>
        <strain evidence="1 2">ATCC 23834</strain>
    </source>
</reference>
<dbReference type="EMBL" id="ACEA01000035">
    <property type="protein sequence ID" value="EEG23592.1"/>
    <property type="molecule type" value="Genomic_DNA"/>
</dbReference>
<evidence type="ECO:0000313" key="1">
    <source>
        <dbReference type="EMBL" id="EEG23592.1"/>
    </source>
</evidence>
<evidence type="ECO:0000313" key="2">
    <source>
        <dbReference type="Proteomes" id="UP000005837"/>
    </source>
</evidence>
<protein>
    <submittedName>
        <fullName evidence="1">Uncharacterized protein</fullName>
    </submittedName>
</protein>
<sequence>MGNGFEGFQVACQLFGCPLIYRIGAREGMYPATAGQDVES</sequence>
<organism evidence="1 2">
    <name type="scientific">Eikenella corrodens ATCC 23834</name>
    <dbReference type="NCBI Taxonomy" id="546274"/>
    <lineage>
        <taxon>Bacteria</taxon>
        <taxon>Pseudomonadati</taxon>
        <taxon>Pseudomonadota</taxon>
        <taxon>Betaproteobacteria</taxon>
        <taxon>Neisseriales</taxon>
        <taxon>Neisseriaceae</taxon>
        <taxon>Eikenella</taxon>
    </lineage>
</organism>
<gene>
    <name evidence="1" type="ORF">EIKCOROL_01742</name>
</gene>
<comment type="caution">
    <text evidence="1">The sequence shown here is derived from an EMBL/GenBank/DDBJ whole genome shotgun (WGS) entry which is preliminary data.</text>
</comment>
<dbReference type="Proteomes" id="UP000005837">
    <property type="component" value="Unassembled WGS sequence"/>
</dbReference>
<name>C0DWJ0_EIKCO</name>
<dbReference type="HOGENOM" id="CLU_3288850_0_0_4"/>
<proteinExistence type="predicted"/>